<keyword evidence="1" id="KW-0175">Coiled coil</keyword>
<feature type="coiled-coil region" evidence="1">
    <location>
        <begin position="65"/>
        <end position="92"/>
    </location>
</feature>
<organism evidence="2 3">
    <name type="scientific">Chromobacterium paludis</name>
    <dbReference type="NCBI Taxonomy" id="2605945"/>
    <lineage>
        <taxon>Bacteria</taxon>
        <taxon>Pseudomonadati</taxon>
        <taxon>Pseudomonadota</taxon>
        <taxon>Betaproteobacteria</taxon>
        <taxon>Neisseriales</taxon>
        <taxon>Chromobacteriaceae</taxon>
        <taxon>Chromobacterium</taxon>
    </lineage>
</organism>
<keyword evidence="3" id="KW-1185">Reference proteome</keyword>
<dbReference type="EMBL" id="CP043473">
    <property type="protein sequence ID" value="QEL57176.1"/>
    <property type="molecule type" value="Genomic_DNA"/>
</dbReference>
<name>A0A5C1DK92_9NEIS</name>
<dbReference type="Proteomes" id="UP000322079">
    <property type="component" value="Chromosome"/>
</dbReference>
<reference evidence="2 3" key="1">
    <citation type="submission" date="2019-08" db="EMBL/GenBank/DDBJ databases">
        <title>Chromobacterium paludis, a novel bacterium isolated from a Maryland marsh pond.</title>
        <authorList>
            <person name="Blackburn M.B."/>
            <person name="Gundersen-Rindal D.E."/>
        </authorList>
    </citation>
    <scope>NUCLEOTIDE SEQUENCE [LARGE SCALE GENOMIC DNA]</scope>
    <source>
        <strain evidence="3">IIBBL 257-1</strain>
    </source>
</reference>
<evidence type="ECO:0000256" key="1">
    <source>
        <dbReference type="SAM" id="Coils"/>
    </source>
</evidence>
<dbReference type="KEGG" id="chrm:FYK34_17220"/>
<protein>
    <submittedName>
        <fullName evidence="2">Uncharacterized protein</fullName>
    </submittedName>
</protein>
<sequence>MRIVIFAAVCALPLAGCNQQQTAQLQQAASAAIGEAHQGLDAASAPLGQWKQQASAALGAAKQAVDSAAALNPEWKQQLDQLKQQASAAKGALKPSP</sequence>
<dbReference type="RefSeq" id="WP_149298562.1">
    <property type="nucleotide sequence ID" value="NZ_CP043473.1"/>
</dbReference>
<proteinExistence type="predicted"/>
<gene>
    <name evidence="2" type="ORF">FYK34_17220</name>
</gene>
<evidence type="ECO:0000313" key="3">
    <source>
        <dbReference type="Proteomes" id="UP000322079"/>
    </source>
</evidence>
<accession>A0A5C1DK92</accession>
<dbReference type="AlphaFoldDB" id="A0A5C1DK92"/>
<evidence type="ECO:0000313" key="2">
    <source>
        <dbReference type="EMBL" id="QEL57176.1"/>
    </source>
</evidence>